<dbReference type="EMBL" id="JBFNXX010000006">
    <property type="protein sequence ID" value="MEW9919843.1"/>
    <property type="molecule type" value="Genomic_DNA"/>
</dbReference>
<dbReference type="EC" id="2.3.1.-" evidence="4"/>
<dbReference type="Gene3D" id="3.40.630.30">
    <property type="match status" value="1"/>
</dbReference>
<evidence type="ECO:0000313" key="5">
    <source>
        <dbReference type="Proteomes" id="UP001556098"/>
    </source>
</evidence>
<gene>
    <name evidence="4" type="ORF">AB2B41_09525</name>
</gene>
<dbReference type="CDD" id="cd04301">
    <property type="entry name" value="NAT_SF"/>
    <property type="match status" value="1"/>
</dbReference>
<reference evidence="4 5" key="1">
    <citation type="submission" date="2024-07" db="EMBL/GenBank/DDBJ databases">
        <title>Marimonas sp.nov., isolated from tidal-flat sediment.</title>
        <authorList>
            <person name="Jayan J.N."/>
            <person name="Lee S.S."/>
        </authorList>
    </citation>
    <scope>NUCLEOTIDE SEQUENCE [LARGE SCALE GENOMIC DNA]</scope>
    <source>
        <strain evidence="4 5">MJW-29</strain>
    </source>
</reference>
<feature type="domain" description="N-acetyltransferase" evidence="3">
    <location>
        <begin position="1"/>
        <end position="156"/>
    </location>
</feature>
<dbReference type="InterPro" id="IPR016181">
    <property type="entry name" value="Acyl_CoA_acyltransferase"/>
</dbReference>
<dbReference type="PROSITE" id="PS51186">
    <property type="entry name" value="GNAT"/>
    <property type="match status" value="1"/>
</dbReference>
<evidence type="ECO:0000256" key="2">
    <source>
        <dbReference type="ARBA" id="ARBA00023315"/>
    </source>
</evidence>
<dbReference type="Proteomes" id="UP001556098">
    <property type="component" value="Unassembled WGS sequence"/>
</dbReference>
<dbReference type="InterPro" id="IPR050832">
    <property type="entry name" value="Bact_Acetyltransf"/>
</dbReference>
<dbReference type="PANTHER" id="PTHR43877">
    <property type="entry name" value="AMINOALKYLPHOSPHONATE N-ACETYLTRANSFERASE-RELATED-RELATED"/>
    <property type="match status" value="1"/>
</dbReference>
<sequence>MELAPRRHGADSPDLPALHALIHSCFAPLNARIDPPSSVASLSLERLAADAEAGEAWSLGEPPLACAILTPAPNHLYIGKIAVAPAARRSGLAQRLLALAEERARALDKPALLLQSRVELTENHALFRKAGFRETERTTHEGFDRPTSITFAKSLVPDMTKSSD</sequence>
<comment type="caution">
    <text evidence="4">The sequence shown here is derived from an EMBL/GenBank/DDBJ whole genome shotgun (WGS) entry which is preliminary data.</text>
</comment>
<protein>
    <submittedName>
        <fullName evidence="4">GNAT family N-acetyltransferase</fullName>
        <ecNumber evidence="4">2.3.1.-</ecNumber>
    </submittedName>
</protein>
<dbReference type="Pfam" id="PF00583">
    <property type="entry name" value="Acetyltransf_1"/>
    <property type="match status" value="1"/>
</dbReference>
<dbReference type="GO" id="GO:0016746">
    <property type="term" value="F:acyltransferase activity"/>
    <property type="evidence" value="ECO:0007669"/>
    <property type="project" value="UniProtKB-KW"/>
</dbReference>
<evidence type="ECO:0000256" key="1">
    <source>
        <dbReference type="ARBA" id="ARBA00022679"/>
    </source>
</evidence>
<evidence type="ECO:0000259" key="3">
    <source>
        <dbReference type="PROSITE" id="PS51186"/>
    </source>
</evidence>
<keyword evidence="2 4" id="KW-0012">Acyltransferase</keyword>
<dbReference type="SUPFAM" id="SSF55729">
    <property type="entry name" value="Acyl-CoA N-acyltransferases (Nat)"/>
    <property type="match status" value="1"/>
</dbReference>
<organism evidence="4 5">
    <name type="scientific">Sulfitobacter sediminis</name>
    <dbReference type="NCBI Taxonomy" id="3234186"/>
    <lineage>
        <taxon>Bacteria</taxon>
        <taxon>Pseudomonadati</taxon>
        <taxon>Pseudomonadota</taxon>
        <taxon>Alphaproteobacteria</taxon>
        <taxon>Rhodobacterales</taxon>
        <taxon>Roseobacteraceae</taxon>
        <taxon>Sulfitobacter</taxon>
    </lineage>
</organism>
<keyword evidence="5" id="KW-1185">Reference proteome</keyword>
<name>A0ABV3RP29_9RHOB</name>
<evidence type="ECO:0000313" key="4">
    <source>
        <dbReference type="EMBL" id="MEW9919843.1"/>
    </source>
</evidence>
<proteinExistence type="predicted"/>
<dbReference type="RefSeq" id="WP_367877549.1">
    <property type="nucleotide sequence ID" value="NZ_JBFNXX010000006.1"/>
</dbReference>
<dbReference type="InterPro" id="IPR000182">
    <property type="entry name" value="GNAT_dom"/>
</dbReference>
<accession>A0ABV3RP29</accession>
<keyword evidence="1 4" id="KW-0808">Transferase</keyword>
<dbReference type="PANTHER" id="PTHR43877:SF2">
    <property type="entry name" value="AMINOALKYLPHOSPHONATE N-ACETYLTRANSFERASE-RELATED"/>
    <property type="match status" value="1"/>
</dbReference>